<dbReference type="Gene3D" id="1.20.5.3310">
    <property type="match status" value="1"/>
</dbReference>
<evidence type="ECO:0000256" key="4">
    <source>
        <dbReference type="ARBA" id="ARBA00022927"/>
    </source>
</evidence>
<keyword evidence="4" id="KW-0653">Protein transport</keyword>
<evidence type="ECO:0000256" key="8">
    <source>
        <dbReference type="SAM" id="MobiDB-lite"/>
    </source>
</evidence>
<proteinExistence type="predicted"/>
<feature type="compositionally biased region" description="Polar residues" evidence="8">
    <location>
        <begin position="98"/>
        <end position="133"/>
    </location>
</feature>
<evidence type="ECO:0000313" key="9">
    <source>
        <dbReference type="EMBL" id="KJE77874.1"/>
    </source>
</evidence>
<feature type="region of interest" description="Disordered" evidence="8">
    <location>
        <begin position="98"/>
        <end position="143"/>
    </location>
</feature>
<protein>
    <submittedName>
        <fullName evidence="9">Sec-independent protein translocase protein TatAy</fullName>
    </submittedName>
</protein>
<dbReference type="GO" id="GO:0016020">
    <property type="term" value="C:membrane"/>
    <property type="evidence" value="ECO:0007669"/>
    <property type="project" value="UniProtKB-ARBA"/>
</dbReference>
<evidence type="ECO:0000256" key="6">
    <source>
        <dbReference type="ARBA" id="ARBA00023010"/>
    </source>
</evidence>
<comment type="caution">
    <text evidence="9">The sequence shown here is derived from an EMBL/GenBank/DDBJ whole genome shotgun (WGS) entry which is preliminary data.</text>
</comment>
<dbReference type="Proteomes" id="UP000032336">
    <property type="component" value="Unassembled WGS sequence"/>
</dbReference>
<accession>A0A0D8FY40</accession>
<gene>
    <name evidence="9" type="primary">tatAy</name>
    <name evidence="9" type="ORF">FEAC_02460</name>
</gene>
<dbReference type="STRING" id="1121877.FEAC_02460"/>
<evidence type="ECO:0000256" key="2">
    <source>
        <dbReference type="ARBA" id="ARBA00022448"/>
    </source>
</evidence>
<dbReference type="InterPro" id="IPR003369">
    <property type="entry name" value="TatA/B/E"/>
</dbReference>
<dbReference type="GeneID" id="78371592"/>
<evidence type="ECO:0000256" key="3">
    <source>
        <dbReference type="ARBA" id="ARBA00022692"/>
    </source>
</evidence>
<evidence type="ECO:0000313" key="10">
    <source>
        <dbReference type="Proteomes" id="UP000032336"/>
    </source>
</evidence>
<reference evidence="9 10" key="1">
    <citation type="submission" date="2015-01" db="EMBL/GenBank/DDBJ databases">
        <title>Draft genome of the acidophilic iron oxidizer Ferrimicrobium acidiphilum strain T23.</title>
        <authorList>
            <person name="Poehlein A."/>
            <person name="Eisen S."/>
            <person name="Schloemann M."/>
            <person name="Johnson B.D."/>
            <person name="Daniel R."/>
            <person name="Muehling M."/>
        </authorList>
    </citation>
    <scope>NUCLEOTIDE SEQUENCE [LARGE SCALE GENOMIC DNA]</scope>
    <source>
        <strain evidence="9 10">T23</strain>
    </source>
</reference>
<dbReference type="RefSeq" id="WP_035388304.1">
    <property type="nucleotide sequence ID" value="NZ_JQKF01000002.1"/>
</dbReference>
<comment type="subcellular location">
    <subcellularLocation>
        <location evidence="1">Membrane</location>
        <topology evidence="1">Single-pass membrane protein</topology>
    </subcellularLocation>
</comment>
<keyword evidence="7" id="KW-0472">Membrane</keyword>
<keyword evidence="5" id="KW-1133">Transmembrane helix</keyword>
<evidence type="ECO:0000256" key="7">
    <source>
        <dbReference type="ARBA" id="ARBA00023136"/>
    </source>
</evidence>
<keyword evidence="2" id="KW-0813">Transport</keyword>
<organism evidence="9 10">
    <name type="scientific">Ferrimicrobium acidiphilum DSM 19497</name>
    <dbReference type="NCBI Taxonomy" id="1121877"/>
    <lineage>
        <taxon>Bacteria</taxon>
        <taxon>Bacillati</taxon>
        <taxon>Actinomycetota</taxon>
        <taxon>Acidimicrobiia</taxon>
        <taxon>Acidimicrobiales</taxon>
        <taxon>Acidimicrobiaceae</taxon>
        <taxon>Ferrimicrobium</taxon>
    </lineage>
</organism>
<keyword evidence="10" id="KW-1185">Reference proteome</keyword>
<keyword evidence="6" id="KW-0811">Translocation</keyword>
<dbReference type="Pfam" id="PF02416">
    <property type="entry name" value="TatA_B_E"/>
    <property type="match status" value="1"/>
</dbReference>
<keyword evidence="3" id="KW-0812">Transmembrane</keyword>
<sequence>MQIDPIKLAFVAIAALVLLGPERLPQVAKKAGELLNTLRSHRDSLTSQINSVTNLPSSAMGGFLGETLKTAGTVTSMFQPAGVVGSVLQPARMVNSVLQPRSKATQPFSVTPRTLQDPSSAESETKQASTLNPGYTLGSPDLN</sequence>
<dbReference type="EMBL" id="JXUW01000002">
    <property type="protein sequence ID" value="KJE77874.1"/>
    <property type="molecule type" value="Genomic_DNA"/>
</dbReference>
<evidence type="ECO:0000256" key="5">
    <source>
        <dbReference type="ARBA" id="ARBA00022989"/>
    </source>
</evidence>
<evidence type="ECO:0000256" key="1">
    <source>
        <dbReference type="ARBA" id="ARBA00004167"/>
    </source>
</evidence>
<dbReference type="AlphaFoldDB" id="A0A0D8FY40"/>
<name>A0A0D8FY40_9ACTN</name>
<dbReference type="GO" id="GO:0015031">
    <property type="term" value="P:protein transport"/>
    <property type="evidence" value="ECO:0007669"/>
    <property type="project" value="UniProtKB-KW"/>
</dbReference>